<dbReference type="AlphaFoldDB" id="A0A8J4DTP0"/>
<dbReference type="EMBL" id="BOPF01000032">
    <property type="protein sequence ID" value="GIJ49959.1"/>
    <property type="molecule type" value="Genomic_DNA"/>
</dbReference>
<protein>
    <submittedName>
        <fullName evidence="1">Uncharacterized protein</fullName>
    </submittedName>
</protein>
<sequence length="101" mass="10903">MSDVIAHHAWCDPTQCAVDRPDSCHRGAVHRIDSVFLGDVEIAMQLVANADDPIGEAPVVLEVRLIRSFGVSVEGYHLGGKAVRQLHALLGRLMPALPAEI</sequence>
<dbReference type="Proteomes" id="UP000619260">
    <property type="component" value="Unassembled WGS sequence"/>
</dbReference>
<evidence type="ECO:0000313" key="1">
    <source>
        <dbReference type="EMBL" id="GIJ49959.1"/>
    </source>
</evidence>
<comment type="caution">
    <text evidence="1">The sequence shown here is derived from an EMBL/GenBank/DDBJ whole genome shotgun (WGS) entry which is preliminary data.</text>
</comment>
<name>A0A8J4DTP0_9ACTN</name>
<accession>A0A8J4DTP0</accession>
<reference evidence="1" key="1">
    <citation type="submission" date="2021-01" db="EMBL/GenBank/DDBJ databases">
        <title>Whole genome shotgun sequence of Virgisporangium aliadipatigenens NBRC 105644.</title>
        <authorList>
            <person name="Komaki H."/>
            <person name="Tamura T."/>
        </authorList>
    </citation>
    <scope>NUCLEOTIDE SEQUENCE</scope>
    <source>
        <strain evidence="1">NBRC 105644</strain>
    </source>
</reference>
<gene>
    <name evidence="1" type="ORF">Val02_68450</name>
</gene>
<evidence type="ECO:0000313" key="2">
    <source>
        <dbReference type="Proteomes" id="UP000619260"/>
    </source>
</evidence>
<keyword evidence="2" id="KW-1185">Reference proteome</keyword>
<organism evidence="1 2">
    <name type="scientific">Virgisporangium aliadipatigenens</name>
    <dbReference type="NCBI Taxonomy" id="741659"/>
    <lineage>
        <taxon>Bacteria</taxon>
        <taxon>Bacillati</taxon>
        <taxon>Actinomycetota</taxon>
        <taxon>Actinomycetes</taxon>
        <taxon>Micromonosporales</taxon>
        <taxon>Micromonosporaceae</taxon>
        <taxon>Virgisporangium</taxon>
    </lineage>
</organism>
<proteinExistence type="predicted"/>
<dbReference type="RefSeq" id="WP_203903411.1">
    <property type="nucleotide sequence ID" value="NZ_BOPF01000032.1"/>
</dbReference>